<proteinExistence type="predicted"/>
<feature type="domain" description="Glycosyltransferase subfamily 4-like N-terminal" evidence="2">
    <location>
        <begin position="13"/>
        <end position="165"/>
    </location>
</feature>
<dbReference type="AlphaFoldDB" id="A0A5C8KB85"/>
<dbReference type="RefSeq" id="WP_147921397.1">
    <property type="nucleotide sequence ID" value="NZ_VRTY01000027.1"/>
</dbReference>
<feature type="domain" description="Glycosyl transferase family 1" evidence="1">
    <location>
        <begin position="178"/>
        <end position="344"/>
    </location>
</feature>
<evidence type="ECO:0000259" key="2">
    <source>
        <dbReference type="Pfam" id="PF13439"/>
    </source>
</evidence>
<dbReference type="OrthoDB" id="9806653at2"/>
<dbReference type="PANTHER" id="PTHR12526">
    <property type="entry name" value="GLYCOSYLTRANSFERASE"/>
    <property type="match status" value="1"/>
</dbReference>
<dbReference type="Proteomes" id="UP000321926">
    <property type="component" value="Unassembled WGS sequence"/>
</dbReference>
<dbReference type="SUPFAM" id="SSF53756">
    <property type="entry name" value="UDP-Glycosyltransferase/glycogen phosphorylase"/>
    <property type="match status" value="1"/>
</dbReference>
<keyword evidence="3" id="KW-0808">Transferase</keyword>
<dbReference type="Pfam" id="PF13439">
    <property type="entry name" value="Glyco_transf_4"/>
    <property type="match status" value="1"/>
</dbReference>
<dbReference type="Gene3D" id="3.40.50.2000">
    <property type="entry name" value="Glycogen Phosphorylase B"/>
    <property type="match status" value="2"/>
</dbReference>
<dbReference type="GO" id="GO:0016757">
    <property type="term" value="F:glycosyltransferase activity"/>
    <property type="evidence" value="ECO:0007669"/>
    <property type="project" value="InterPro"/>
</dbReference>
<dbReference type="InterPro" id="IPR001296">
    <property type="entry name" value="Glyco_trans_1"/>
</dbReference>
<evidence type="ECO:0000313" key="4">
    <source>
        <dbReference type="Proteomes" id="UP000321926"/>
    </source>
</evidence>
<name>A0A5C8KB85_9BACT</name>
<gene>
    <name evidence="3" type="ORF">FVR03_08900</name>
</gene>
<dbReference type="CDD" id="cd03801">
    <property type="entry name" value="GT4_PimA-like"/>
    <property type="match status" value="1"/>
</dbReference>
<dbReference type="InterPro" id="IPR028098">
    <property type="entry name" value="Glyco_trans_4-like_N"/>
</dbReference>
<accession>A0A5C8KB85</accession>
<dbReference type="Pfam" id="PF00534">
    <property type="entry name" value="Glycos_transf_1"/>
    <property type="match status" value="1"/>
</dbReference>
<dbReference type="PANTHER" id="PTHR12526:SF630">
    <property type="entry name" value="GLYCOSYLTRANSFERASE"/>
    <property type="match status" value="1"/>
</dbReference>
<evidence type="ECO:0000313" key="3">
    <source>
        <dbReference type="EMBL" id="TXK47654.1"/>
    </source>
</evidence>
<comment type="caution">
    <text evidence="3">The sequence shown here is derived from an EMBL/GenBank/DDBJ whole genome shotgun (WGS) entry which is preliminary data.</text>
</comment>
<organism evidence="3 4">
    <name type="scientific">Pontibacter qinzhouensis</name>
    <dbReference type="NCBI Taxonomy" id="2603253"/>
    <lineage>
        <taxon>Bacteria</taxon>
        <taxon>Pseudomonadati</taxon>
        <taxon>Bacteroidota</taxon>
        <taxon>Cytophagia</taxon>
        <taxon>Cytophagales</taxon>
        <taxon>Hymenobacteraceae</taxon>
        <taxon>Pontibacter</taxon>
    </lineage>
</organism>
<protein>
    <submittedName>
        <fullName evidence="3">Glycosyltransferase family 4 protein</fullName>
    </submittedName>
</protein>
<keyword evidence="4" id="KW-1185">Reference proteome</keyword>
<reference evidence="3 4" key="1">
    <citation type="submission" date="2019-08" db="EMBL/GenBank/DDBJ databases">
        <authorList>
            <person name="Shi S."/>
        </authorList>
    </citation>
    <scope>NUCLEOTIDE SEQUENCE [LARGE SCALE GENOMIC DNA]</scope>
    <source>
        <strain evidence="3 4">GY10130</strain>
    </source>
</reference>
<evidence type="ECO:0000259" key="1">
    <source>
        <dbReference type="Pfam" id="PF00534"/>
    </source>
</evidence>
<dbReference type="EMBL" id="VRTY01000027">
    <property type="protein sequence ID" value="TXK47654.1"/>
    <property type="molecule type" value="Genomic_DNA"/>
</dbReference>
<sequence length="368" mass="42253">MKIVQLCISESLGGLEQVFEKYTRLFHQQSKHESLGVVLQHSALHQRLQQDGVPFYTLPSHSALEVLPNALRLARLLEECEADILHMHLKKDLTTAVLAKMFCRRKLKLLYTRHMHIANSKKDPWHRFFYQKIDLYITITEQMRQEALRFIPLPANAIKRLYTGVKAPEQFHQDLCREFFQHEPSGEKFRVGIFARIDPHKGQHLVLQAAAKLKKKYPQLHYYMVGLATDESYHQSLHKITEQEGLTDVVHFPGFHKYPTAIMPCFDVVLLASAHETFGLVLPEAMRAGVAVIGADAGGVQEIIDHNDTGLLFRPGDADDMAEKIETVYLQQDLRQKLAKQGKEKADRLFSEEAHFAELEELYHQVVS</sequence>